<sequence length="62" mass="7181">MTTSSKNLTPKPDDGNWNELTATLSIESTDRFDEWMTEQLTVLEERLNEFVSPRSLHKNLRG</sequence>
<keyword evidence="2" id="KW-1185">Reference proteome</keyword>
<dbReference type="Proteomes" id="UP000315010">
    <property type="component" value="Unassembled WGS sequence"/>
</dbReference>
<comment type="caution">
    <text evidence="1">The sequence shown here is derived from an EMBL/GenBank/DDBJ whole genome shotgun (WGS) entry which is preliminary data.</text>
</comment>
<organism evidence="1 2">
    <name type="scientific">Novipirellula herctigrandis</name>
    <dbReference type="NCBI Taxonomy" id="2527986"/>
    <lineage>
        <taxon>Bacteria</taxon>
        <taxon>Pseudomonadati</taxon>
        <taxon>Planctomycetota</taxon>
        <taxon>Planctomycetia</taxon>
        <taxon>Pirellulales</taxon>
        <taxon>Pirellulaceae</taxon>
        <taxon>Novipirellula</taxon>
    </lineage>
</organism>
<accession>A0A5C5YVZ7</accession>
<protein>
    <submittedName>
        <fullName evidence="1">Uncharacterized protein</fullName>
    </submittedName>
</protein>
<proteinExistence type="predicted"/>
<evidence type="ECO:0000313" key="1">
    <source>
        <dbReference type="EMBL" id="TWT79239.1"/>
    </source>
</evidence>
<evidence type="ECO:0000313" key="2">
    <source>
        <dbReference type="Proteomes" id="UP000315010"/>
    </source>
</evidence>
<dbReference type="OrthoDB" id="289459at2"/>
<dbReference type="EMBL" id="SJPJ01000001">
    <property type="protein sequence ID" value="TWT79239.1"/>
    <property type="molecule type" value="Genomic_DNA"/>
</dbReference>
<gene>
    <name evidence="1" type="ORF">CA13_06370</name>
</gene>
<dbReference type="RefSeq" id="WP_146394507.1">
    <property type="nucleotide sequence ID" value="NZ_SJPJ01000001.1"/>
</dbReference>
<dbReference type="AlphaFoldDB" id="A0A5C5YVZ7"/>
<reference evidence="1 2" key="1">
    <citation type="submission" date="2019-02" db="EMBL/GenBank/DDBJ databases">
        <title>Deep-cultivation of Planctomycetes and their phenomic and genomic characterization uncovers novel biology.</title>
        <authorList>
            <person name="Wiegand S."/>
            <person name="Jogler M."/>
            <person name="Boedeker C."/>
            <person name="Pinto D."/>
            <person name="Vollmers J."/>
            <person name="Rivas-Marin E."/>
            <person name="Kohn T."/>
            <person name="Peeters S.H."/>
            <person name="Heuer A."/>
            <person name="Rast P."/>
            <person name="Oberbeckmann S."/>
            <person name="Bunk B."/>
            <person name="Jeske O."/>
            <person name="Meyerdierks A."/>
            <person name="Storesund J.E."/>
            <person name="Kallscheuer N."/>
            <person name="Luecker S."/>
            <person name="Lage O.M."/>
            <person name="Pohl T."/>
            <person name="Merkel B.J."/>
            <person name="Hornburger P."/>
            <person name="Mueller R.-W."/>
            <person name="Bruemmer F."/>
            <person name="Labrenz M."/>
            <person name="Spormann A.M."/>
            <person name="Op Den Camp H."/>
            <person name="Overmann J."/>
            <person name="Amann R."/>
            <person name="Jetten M.S.M."/>
            <person name="Mascher T."/>
            <person name="Medema M.H."/>
            <person name="Devos D.P."/>
            <person name="Kaster A.-K."/>
            <person name="Ovreas L."/>
            <person name="Rohde M."/>
            <person name="Galperin M.Y."/>
            <person name="Jogler C."/>
        </authorList>
    </citation>
    <scope>NUCLEOTIDE SEQUENCE [LARGE SCALE GENOMIC DNA]</scope>
    <source>
        <strain evidence="1 2">CA13</strain>
    </source>
</reference>
<name>A0A5C5YVZ7_9BACT</name>